<proteinExistence type="predicted"/>
<evidence type="ECO:0000256" key="1">
    <source>
        <dbReference type="SAM" id="MobiDB-lite"/>
    </source>
</evidence>
<keyword evidence="4" id="KW-1185">Reference proteome</keyword>
<keyword evidence="2" id="KW-1133">Transmembrane helix</keyword>
<organism evidence="3 4">
    <name type="scientific">Jimgerdemannia flammicorona</name>
    <dbReference type="NCBI Taxonomy" id="994334"/>
    <lineage>
        <taxon>Eukaryota</taxon>
        <taxon>Fungi</taxon>
        <taxon>Fungi incertae sedis</taxon>
        <taxon>Mucoromycota</taxon>
        <taxon>Mucoromycotina</taxon>
        <taxon>Endogonomycetes</taxon>
        <taxon>Endogonales</taxon>
        <taxon>Endogonaceae</taxon>
        <taxon>Jimgerdemannia</taxon>
    </lineage>
</organism>
<accession>A0A433Q3Y2</accession>
<dbReference type="EMBL" id="RBNJ01016223">
    <property type="protein sequence ID" value="RUS24374.1"/>
    <property type="molecule type" value="Genomic_DNA"/>
</dbReference>
<protein>
    <submittedName>
        <fullName evidence="3">Uncharacterized protein</fullName>
    </submittedName>
</protein>
<feature type="region of interest" description="Disordered" evidence="1">
    <location>
        <begin position="85"/>
        <end position="115"/>
    </location>
</feature>
<feature type="compositionally biased region" description="Basic and acidic residues" evidence="1">
    <location>
        <begin position="89"/>
        <end position="104"/>
    </location>
</feature>
<sequence length="186" mass="21072">MFPTRISPCLSPIHSKLRLRRELRELSKLPMPMPLSLIMRLRLPPHIQRWYILVLVLILVPLFDPLVLLVHLLLRRRFRDVNEQVGGRGLRDAEPEDAEKGDAHEPEDDGREGENHVFPLAEPACPLARIQARARKIGLQEFACQRPHRKESREDLNTVARGEDIGGHAHGDAKGEAQGFDDSVGS</sequence>
<evidence type="ECO:0000256" key="2">
    <source>
        <dbReference type="SAM" id="Phobius"/>
    </source>
</evidence>
<dbReference type="AlphaFoldDB" id="A0A433Q3Y2"/>
<comment type="caution">
    <text evidence="3">The sequence shown here is derived from an EMBL/GenBank/DDBJ whole genome shotgun (WGS) entry which is preliminary data.</text>
</comment>
<evidence type="ECO:0000313" key="3">
    <source>
        <dbReference type="EMBL" id="RUS24374.1"/>
    </source>
</evidence>
<feature type="compositionally biased region" description="Basic and acidic residues" evidence="1">
    <location>
        <begin position="151"/>
        <end position="175"/>
    </location>
</feature>
<reference evidence="3 4" key="1">
    <citation type="journal article" date="2018" name="New Phytol.">
        <title>Phylogenomics of Endogonaceae and evolution of mycorrhizas within Mucoromycota.</title>
        <authorList>
            <person name="Chang Y."/>
            <person name="Desiro A."/>
            <person name="Na H."/>
            <person name="Sandor L."/>
            <person name="Lipzen A."/>
            <person name="Clum A."/>
            <person name="Barry K."/>
            <person name="Grigoriev I.V."/>
            <person name="Martin F.M."/>
            <person name="Stajich J.E."/>
            <person name="Smith M.E."/>
            <person name="Bonito G."/>
            <person name="Spatafora J.W."/>
        </authorList>
    </citation>
    <scope>NUCLEOTIDE SEQUENCE [LARGE SCALE GENOMIC DNA]</scope>
    <source>
        <strain evidence="3 4">AD002</strain>
    </source>
</reference>
<feature type="region of interest" description="Disordered" evidence="1">
    <location>
        <begin position="146"/>
        <end position="186"/>
    </location>
</feature>
<keyword evidence="2" id="KW-0472">Membrane</keyword>
<gene>
    <name evidence="3" type="ORF">BC938DRAFT_473687</name>
</gene>
<evidence type="ECO:0000313" key="4">
    <source>
        <dbReference type="Proteomes" id="UP000274822"/>
    </source>
</evidence>
<keyword evidence="2" id="KW-0812">Transmembrane</keyword>
<name>A0A433Q3Y2_9FUNG</name>
<feature type="transmembrane region" description="Helical" evidence="2">
    <location>
        <begin position="50"/>
        <end position="74"/>
    </location>
</feature>
<dbReference type="Proteomes" id="UP000274822">
    <property type="component" value="Unassembled WGS sequence"/>
</dbReference>